<name>A0A1I1WF19_9ACTN</name>
<reference evidence="3" key="1">
    <citation type="submission" date="2016-10" db="EMBL/GenBank/DDBJ databases">
        <authorList>
            <person name="Varghese N."/>
            <person name="Submissions S."/>
        </authorList>
    </citation>
    <scope>NUCLEOTIDE SEQUENCE [LARGE SCALE GENOMIC DNA]</scope>
    <source>
        <strain evidence="3">DSM 45004</strain>
    </source>
</reference>
<dbReference type="AlphaFoldDB" id="A0A1I1WF19"/>
<organism evidence="2 3">
    <name type="scientific">Actinopolyspora alba</name>
    <dbReference type="NCBI Taxonomy" id="673379"/>
    <lineage>
        <taxon>Bacteria</taxon>
        <taxon>Bacillati</taxon>
        <taxon>Actinomycetota</taxon>
        <taxon>Actinomycetes</taxon>
        <taxon>Actinopolysporales</taxon>
        <taxon>Actinopolysporaceae</taxon>
        <taxon>Actinopolyspora</taxon>
        <taxon>Actinopolyspora alba group</taxon>
    </lineage>
</organism>
<protein>
    <submittedName>
        <fullName evidence="2">Uncharacterized protein</fullName>
    </submittedName>
</protein>
<dbReference type="RefSeq" id="WP_092926053.1">
    <property type="nucleotide sequence ID" value="NZ_FOMZ01000005.1"/>
</dbReference>
<dbReference type="Gene3D" id="2.60.120.260">
    <property type="entry name" value="Galactose-binding domain-like"/>
    <property type="match status" value="1"/>
</dbReference>
<gene>
    <name evidence="2" type="ORF">SAMN04487819_105206</name>
</gene>
<feature type="region of interest" description="Disordered" evidence="1">
    <location>
        <begin position="218"/>
        <end position="237"/>
    </location>
</feature>
<accession>A0A1I1WF19</accession>
<evidence type="ECO:0000313" key="3">
    <source>
        <dbReference type="Proteomes" id="UP000198716"/>
    </source>
</evidence>
<dbReference type="Proteomes" id="UP000198716">
    <property type="component" value="Unassembled WGS sequence"/>
</dbReference>
<evidence type="ECO:0000313" key="2">
    <source>
        <dbReference type="EMBL" id="SFD93621.1"/>
    </source>
</evidence>
<dbReference type="EMBL" id="FOMZ01000005">
    <property type="protein sequence ID" value="SFD93621.1"/>
    <property type="molecule type" value="Genomic_DNA"/>
</dbReference>
<keyword evidence="3" id="KW-1185">Reference proteome</keyword>
<proteinExistence type="predicted"/>
<sequence length="281" mass="31763">MPAPDKPSTTTELVRDPWLKQFHTKQGTPRAGSISRYVDFRYSFVDYFKHWEAYYIGMEGSADIPVTVYMEFDDPEQMLPPGAPEDAEVADLNGWGNQGYIQQEIPTTEGVRYTLSYWVGFDMYPGSKGKQKVAARGYIMDGYSKNTLNGRTITTVAENGTVSPRNESPKPNWTKAETSFTAQSALTIIRLVDWTASEKKTGSHHDGLTGANVTGISVRKAGSSNDDDIQDDTGKDREQLRKELEECRKNCQRKADDAYREGRKDAWKDAWERYKINKGDQ</sequence>
<evidence type="ECO:0000256" key="1">
    <source>
        <dbReference type="SAM" id="MobiDB-lite"/>
    </source>
</evidence>